<dbReference type="EMBL" id="GBRH01281821">
    <property type="protein sequence ID" value="JAD16074.1"/>
    <property type="molecule type" value="Transcribed_RNA"/>
</dbReference>
<reference evidence="1" key="2">
    <citation type="journal article" date="2015" name="Data Brief">
        <title>Shoot transcriptome of the giant reed, Arundo donax.</title>
        <authorList>
            <person name="Barrero R.A."/>
            <person name="Guerrero F.D."/>
            <person name="Moolhuijzen P."/>
            <person name="Goolsby J.A."/>
            <person name="Tidwell J."/>
            <person name="Bellgard S.E."/>
            <person name="Bellgard M.I."/>
        </authorList>
    </citation>
    <scope>NUCLEOTIDE SEQUENCE</scope>
    <source>
        <tissue evidence="1">Shoot tissue taken approximately 20 cm above the soil surface</tissue>
    </source>
</reference>
<protein>
    <submittedName>
        <fullName evidence="1">Uncharacterized protein</fullName>
    </submittedName>
</protein>
<proteinExistence type="predicted"/>
<evidence type="ECO:0000313" key="1">
    <source>
        <dbReference type="EMBL" id="JAD16074.1"/>
    </source>
</evidence>
<dbReference type="AlphaFoldDB" id="A0A0A8XQF2"/>
<sequence length="38" mass="4384">MYMSPHALSPLTTVKFALRLMLDKKIQANQLIFYSISI</sequence>
<organism evidence="1">
    <name type="scientific">Arundo donax</name>
    <name type="common">Giant reed</name>
    <name type="synonym">Donax arundinaceus</name>
    <dbReference type="NCBI Taxonomy" id="35708"/>
    <lineage>
        <taxon>Eukaryota</taxon>
        <taxon>Viridiplantae</taxon>
        <taxon>Streptophyta</taxon>
        <taxon>Embryophyta</taxon>
        <taxon>Tracheophyta</taxon>
        <taxon>Spermatophyta</taxon>
        <taxon>Magnoliopsida</taxon>
        <taxon>Liliopsida</taxon>
        <taxon>Poales</taxon>
        <taxon>Poaceae</taxon>
        <taxon>PACMAD clade</taxon>
        <taxon>Arundinoideae</taxon>
        <taxon>Arundineae</taxon>
        <taxon>Arundo</taxon>
    </lineage>
</organism>
<name>A0A0A8XQF2_ARUDO</name>
<accession>A0A0A8XQF2</accession>
<reference evidence="1" key="1">
    <citation type="submission" date="2014-09" db="EMBL/GenBank/DDBJ databases">
        <authorList>
            <person name="Magalhaes I.L.F."/>
            <person name="Oliveira U."/>
            <person name="Santos F.R."/>
            <person name="Vidigal T.H.D.A."/>
            <person name="Brescovit A.D."/>
            <person name="Santos A.J."/>
        </authorList>
    </citation>
    <scope>NUCLEOTIDE SEQUENCE</scope>
    <source>
        <tissue evidence="1">Shoot tissue taken approximately 20 cm above the soil surface</tissue>
    </source>
</reference>